<gene>
    <name evidence="5" type="ORF">DWB85_12535</name>
</gene>
<evidence type="ECO:0000256" key="3">
    <source>
        <dbReference type="SAM" id="SignalP"/>
    </source>
</evidence>
<proteinExistence type="predicted"/>
<dbReference type="GO" id="GO:0009523">
    <property type="term" value="C:photosystem II"/>
    <property type="evidence" value="ECO:0007669"/>
    <property type="project" value="UniProtKB-KW"/>
</dbReference>
<evidence type="ECO:0000313" key="6">
    <source>
        <dbReference type="Proteomes" id="UP000265509"/>
    </source>
</evidence>
<feature type="domain" description="Photosynthesis system II assembly factor Ycf48/Hcf136-like" evidence="4">
    <location>
        <begin position="185"/>
        <end position="333"/>
    </location>
</feature>
<organism evidence="5 6">
    <name type="scientific">Seongchinamella sediminis</name>
    <dbReference type="NCBI Taxonomy" id="2283635"/>
    <lineage>
        <taxon>Bacteria</taxon>
        <taxon>Pseudomonadati</taxon>
        <taxon>Pseudomonadota</taxon>
        <taxon>Gammaproteobacteria</taxon>
        <taxon>Cellvibrionales</taxon>
        <taxon>Halieaceae</taxon>
        <taxon>Seongchinamella</taxon>
    </lineage>
</organism>
<dbReference type="SUPFAM" id="SSF50939">
    <property type="entry name" value="Sialidases"/>
    <property type="match status" value="1"/>
</dbReference>
<dbReference type="Proteomes" id="UP000265509">
    <property type="component" value="Unassembled WGS sequence"/>
</dbReference>
<accession>A0A3L7DW54</accession>
<sequence length="384" mass="41326">MIIRPGKWAGSLLALTGALALVNAGALATTDEYAMEMEGAASSLLLDAAVAGDRLVVVGERGHILYSEDDAATWVQARVPTSQMLTRVYFVNDDMGWAVGHDGNVLLSEDGGVNWQVQRPGLIDQAQINEQRAGRAREAVTELEQQWSNAEGDEKEDLATALDDARWVMDNALEKLDARVYAPPLMSVWFLDEQIGWASGGYGSLLHTTNGGRQWQDWAHELDNSEELHLNGIAGSADGSQLYIVSEWGKVFRSLNHGQTWESVETGYDGSFFGVLINPASGSVFAYGLLGTIYRSTDQGESWEPLQSKARASLYGGHGAADGTLVFVGQGGTAVRSRDDGDSFTVLPQPTRRGLYGVERLPDGRYLVAGEGGGSLLVTDEGAQ</sequence>
<evidence type="ECO:0000313" key="5">
    <source>
        <dbReference type="EMBL" id="RLQ21356.1"/>
    </source>
</evidence>
<feature type="signal peptide" evidence="3">
    <location>
        <begin position="1"/>
        <end position="28"/>
    </location>
</feature>
<keyword evidence="3" id="KW-0732">Signal</keyword>
<feature type="chain" id="PRO_5018121035" evidence="3">
    <location>
        <begin position="29"/>
        <end position="384"/>
    </location>
</feature>
<keyword evidence="2" id="KW-0604">Photosystem II</keyword>
<dbReference type="EMBL" id="QRAN01000013">
    <property type="protein sequence ID" value="RLQ21356.1"/>
    <property type="molecule type" value="Genomic_DNA"/>
</dbReference>
<dbReference type="AlphaFoldDB" id="A0A3L7DW54"/>
<dbReference type="PANTHER" id="PTHR47199">
    <property type="entry name" value="PHOTOSYSTEM II STABILITY/ASSEMBLY FACTOR HCF136, CHLOROPLASTIC"/>
    <property type="match status" value="1"/>
</dbReference>
<reference evidence="5 6" key="1">
    <citation type="submission" date="2018-07" db="EMBL/GenBank/DDBJ databases">
        <title>Halioglobus sp. genome submission.</title>
        <authorList>
            <person name="Ye M.-Q."/>
            <person name="Du Z.-J."/>
        </authorList>
    </citation>
    <scope>NUCLEOTIDE SEQUENCE [LARGE SCALE GENOMIC DNA]</scope>
    <source>
        <strain evidence="5 6">U0301</strain>
    </source>
</reference>
<keyword evidence="1" id="KW-0602">Photosynthesis</keyword>
<name>A0A3L7DW54_9GAMM</name>
<evidence type="ECO:0000256" key="1">
    <source>
        <dbReference type="ARBA" id="ARBA00022531"/>
    </source>
</evidence>
<feature type="domain" description="Photosynthesis system II assembly factor Ycf48/Hcf136-like" evidence="4">
    <location>
        <begin position="70"/>
        <end position="119"/>
    </location>
</feature>
<dbReference type="PANTHER" id="PTHR47199:SF2">
    <property type="entry name" value="PHOTOSYSTEM II STABILITY_ASSEMBLY FACTOR HCF136, CHLOROPLASTIC"/>
    <property type="match status" value="1"/>
</dbReference>
<evidence type="ECO:0000259" key="4">
    <source>
        <dbReference type="Pfam" id="PF14870"/>
    </source>
</evidence>
<keyword evidence="6" id="KW-1185">Reference proteome</keyword>
<dbReference type="InterPro" id="IPR036278">
    <property type="entry name" value="Sialidase_sf"/>
</dbReference>
<dbReference type="Gene3D" id="2.130.10.10">
    <property type="entry name" value="YVTN repeat-like/Quinoprotein amine dehydrogenase"/>
    <property type="match status" value="2"/>
</dbReference>
<evidence type="ECO:0000256" key="2">
    <source>
        <dbReference type="ARBA" id="ARBA00023276"/>
    </source>
</evidence>
<dbReference type="InterPro" id="IPR015943">
    <property type="entry name" value="WD40/YVTN_repeat-like_dom_sf"/>
</dbReference>
<dbReference type="GO" id="GO:0015979">
    <property type="term" value="P:photosynthesis"/>
    <property type="evidence" value="ECO:0007669"/>
    <property type="project" value="UniProtKB-KW"/>
</dbReference>
<dbReference type="OrthoDB" id="9813892at2"/>
<comment type="caution">
    <text evidence="5">The sequence shown here is derived from an EMBL/GenBank/DDBJ whole genome shotgun (WGS) entry which is preliminary data.</text>
</comment>
<protein>
    <submittedName>
        <fullName evidence="5">Photosystem I reaction center subunit IV</fullName>
    </submittedName>
</protein>
<dbReference type="Pfam" id="PF14870">
    <property type="entry name" value="PSII_BNR"/>
    <property type="match status" value="2"/>
</dbReference>
<dbReference type="CDD" id="cd15482">
    <property type="entry name" value="Sialidase_non-viral"/>
    <property type="match status" value="1"/>
</dbReference>
<dbReference type="InterPro" id="IPR028203">
    <property type="entry name" value="PSII_CF48-like_dom"/>
</dbReference>
<dbReference type="RefSeq" id="WP_117955143.1">
    <property type="nucleotide sequence ID" value="NZ_QRAN01000013.1"/>
</dbReference>